<proteinExistence type="predicted"/>
<evidence type="ECO:0000313" key="2">
    <source>
        <dbReference type="Proteomes" id="UP000039865"/>
    </source>
</evidence>
<sequence>MYPHNIQQNYLQAHVQANLIGDHNDGFQNSRKTNLIQTLAAQTLGNEYKATYDFTSGFLYGSSYSENKECVENLNDITYYGLLLLQGAQNLNFQNSMNIPINSNKFTEATGIFNRQDKLNYKNTASAMSTT</sequence>
<dbReference type="AlphaFoldDB" id="A0A078APQ3"/>
<dbReference type="EMBL" id="CCKQ01011337">
    <property type="protein sequence ID" value="CDW82888.1"/>
    <property type="molecule type" value="Genomic_DNA"/>
</dbReference>
<dbReference type="InParanoid" id="A0A078APQ3"/>
<evidence type="ECO:0000313" key="1">
    <source>
        <dbReference type="EMBL" id="CDW82888.1"/>
    </source>
</evidence>
<organism evidence="1 2">
    <name type="scientific">Stylonychia lemnae</name>
    <name type="common">Ciliate</name>
    <dbReference type="NCBI Taxonomy" id="5949"/>
    <lineage>
        <taxon>Eukaryota</taxon>
        <taxon>Sar</taxon>
        <taxon>Alveolata</taxon>
        <taxon>Ciliophora</taxon>
        <taxon>Intramacronucleata</taxon>
        <taxon>Spirotrichea</taxon>
        <taxon>Stichotrichia</taxon>
        <taxon>Sporadotrichida</taxon>
        <taxon>Oxytrichidae</taxon>
        <taxon>Stylonychinae</taxon>
        <taxon>Stylonychia</taxon>
    </lineage>
</organism>
<reference evidence="1 2" key="1">
    <citation type="submission" date="2014-06" db="EMBL/GenBank/DDBJ databases">
        <authorList>
            <person name="Swart Estienne"/>
        </authorList>
    </citation>
    <scope>NUCLEOTIDE SEQUENCE [LARGE SCALE GENOMIC DNA]</scope>
    <source>
        <strain evidence="1 2">130c</strain>
    </source>
</reference>
<protein>
    <submittedName>
        <fullName evidence="1">Uncharacterized protein</fullName>
    </submittedName>
</protein>
<name>A0A078APQ3_STYLE</name>
<keyword evidence="2" id="KW-1185">Reference proteome</keyword>
<accession>A0A078APQ3</accession>
<dbReference type="Proteomes" id="UP000039865">
    <property type="component" value="Unassembled WGS sequence"/>
</dbReference>
<gene>
    <name evidence="1" type="primary">Contig10153.g10852</name>
    <name evidence="1" type="ORF">STYLEM_11924</name>
</gene>